<evidence type="ECO:0000256" key="14">
    <source>
        <dbReference type="ARBA" id="ARBA00022842"/>
    </source>
</evidence>
<dbReference type="Pfam" id="PF00672">
    <property type="entry name" value="HAMP"/>
    <property type="match status" value="1"/>
</dbReference>
<evidence type="ECO:0000256" key="1">
    <source>
        <dbReference type="ARBA" id="ARBA00000085"/>
    </source>
</evidence>
<evidence type="ECO:0000256" key="22">
    <source>
        <dbReference type="ARBA" id="ARBA00041776"/>
    </source>
</evidence>
<comment type="subcellular location">
    <subcellularLocation>
        <location evidence="4">Cell membrane</location>
        <topology evidence="4">Multi-pass membrane protein</topology>
    </subcellularLocation>
</comment>
<keyword evidence="15" id="KW-0904">Protein phosphatase</keyword>
<dbReference type="EMBL" id="JAGSOG010000010">
    <property type="protein sequence ID" value="MBR7832407.1"/>
    <property type="molecule type" value="Genomic_DNA"/>
</dbReference>
<keyword evidence="7" id="KW-0597">Phosphoprotein</keyword>
<dbReference type="EC" id="2.7.13.3" evidence="5"/>
<keyword evidence="6" id="KW-1003">Cell membrane</keyword>
<dbReference type="InterPro" id="IPR003660">
    <property type="entry name" value="HAMP_dom"/>
</dbReference>
<evidence type="ECO:0000256" key="13">
    <source>
        <dbReference type="ARBA" id="ARBA00022840"/>
    </source>
</evidence>
<comment type="catalytic activity">
    <reaction evidence="1">
        <text>ATP + protein L-histidine = ADP + protein N-phospho-L-histidine.</text>
        <dbReference type="EC" id="2.7.13.3"/>
    </reaction>
</comment>
<feature type="region of interest" description="Disordered" evidence="23">
    <location>
        <begin position="457"/>
        <end position="477"/>
    </location>
</feature>
<dbReference type="AlphaFoldDB" id="A0A941INU1"/>
<evidence type="ECO:0000256" key="3">
    <source>
        <dbReference type="ARBA" id="ARBA00001946"/>
    </source>
</evidence>
<keyword evidence="13" id="KW-0067">ATP-binding</keyword>
<comment type="caution">
    <text evidence="27">The sequence shown here is derived from an EMBL/GenBank/DDBJ whole genome shotgun (WGS) entry which is preliminary data.</text>
</comment>
<evidence type="ECO:0000256" key="2">
    <source>
        <dbReference type="ARBA" id="ARBA00001936"/>
    </source>
</evidence>
<dbReference type="Proteomes" id="UP000675781">
    <property type="component" value="Unassembled WGS sequence"/>
</dbReference>
<organism evidence="27 28">
    <name type="scientific">Actinospica durhamensis</name>
    <dbReference type="NCBI Taxonomy" id="1508375"/>
    <lineage>
        <taxon>Bacteria</taxon>
        <taxon>Bacillati</taxon>
        <taxon>Actinomycetota</taxon>
        <taxon>Actinomycetes</taxon>
        <taxon>Catenulisporales</taxon>
        <taxon>Actinospicaceae</taxon>
        <taxon>Actinospica</taxon>
    </lineage>
</organism>
<dbReference type="PRINTS" id="PR00344">
    <property type="entry name" value="BCTRLSENSOR"/>
</dbReference>
<keyword evidence="10" id="KW-0547">Nucleotide-binding</keyword>
<keyword evidence="12" id="KW-0378">Hydrolase</keyword>
<dbReference type="Pfam" id="PF02518">
    <property type="entry name" value="HATPase_c"/>
    <property type="match status" value="1"/>
</dbReference>
<keyword evidence="8" id="KW-0808">Transferase</keyword>
<evidence type="ECO:0000256" key="23">
    <source>
        <dbReference type="SAM" id="MobiDB-lite"/>
    </source>
</evidence>
<evidence type="ECO:0000256" key="17">
    <source>
        <dbReference type="ARBA" id="ARBA00023012"/>
    </source>
</evidence>
<dbReference type="SUPFAM" id="SSF55874">
    <property type="entry name" value="ATPase domain of HSP90 chaperone/DNA topoisomerase II/histidine kinase"/>
    <property type="match status" value="1"/>
</dbReference>
<evidence type="ECO:0000256" key="6">
    <source>
        <dbReference type="ARBA" id="ARBA00022475"/>
    </source>
</evidence>
<evidence type="ECO:0000256" key="4">
    <source>
        <dbReference type="ARBA" id="ARBA00004651"/>
    </source>
</evidence>
<evidence type="ECO:0000259" key="25">
    <source>
        <dbReference type="PROSITE" id="PS50109"/>
    </source>
</evidence>
<comment type="cofactor">
    <cofactor evidence="3">
        <name>Mg(2+)</name>
        <dbReference type="ChEBI" id="CHEBI:18420"/>
    </cofactor>
</comment>
<evidence type="ECO:0000256" key="18">
    <source>
        <dbReference type="ARBA" id="ARBA00023016"/>
    </source>
</evidence>
<dbReference type="InterPro" id="IPR036097">
    <property type="entry name" value="HisK_dim/P_sf"/>
</dbReference>
<keyword evidence="11 27" id="KW-0418">Kinase</keyword>
<dbReference type="InterPro" id="IPR050980">
    <property type="entry name" value="2C_sensor_his_kinase"/>
</dbReference>
<dbReference type="PANTHER" id="PTHR44936">
    <property type="entry name" value="SENSOR PROTEIN CREC"/>
    <property type="match status" value="1"/>
</dbReference>
<dbReference type="SMART" id="SM00387">
    <property type="entry name" value="HATPase_c"/>
    <property type="match status" value="1"/>
</dbReference>
<evidence type="ECO:0000313" key="27">
    <source>
        <dbReference type="EMBL" id="MBR7832407.1"/>
    </source>
</evidence>
<dbReference type="SUPFAM" id="SSF47384">
    <property type="entry name" value="Homodimeric domain of signal transducing histidine kinase"/>
    <property type="match status" value="1"/>
</dbReference>
<comment type="cofactor">
    <cofactor evidence="2">
        <name>Mn(2+)</name>
        <dbReference type="ChEBI" id="CHEBI:29035"/>
    </cofactor>
</comment>
<dbReference type="PANTHER" id="PTHR44936:SF9">
    <property type="entry name" value="SENSOR PROTEIN CREC"/>
    <property type="match status" value="1"/>
</dbReference>
<evidence type="ECO:0000256" key="21">
    <source>
        <dbReference type="ARBA" id="ARBA00040454"/>
    </source>
</evidence>
<evidence type="ECO:0000256" key="16">
    <source>
        <dbReference type="ARBA" id="ARBA00022989"/>
    </source>
</evidence>
<evidence type="ECO:0000256" key="20">
    <source>
        <dbReference type="ARBA" id="ARBA00023211"/>
    </source>
</evidence>
<evidence type="ECO:0000256" key="15">
    <source>
        <dbReference type="ARBA" id="ARBA00022912"/>
    </source>
</evidence>
<dbReference type="PROSITE" id="PS50109">
    <property type="entry name" value="HIS_KIN"/>
    <property type="match status" value="1"/>
</dbReference>
<dbReference type="GO" id="GO:0004721">
    <property type="term" value="F:phosphoprotein phosphatase activity"/>
    <property type="evidence" value="ECO:0007669"/>
    <property type="project" value="UniProtKB-KW"/>
</dbReference>
<feature type="domain" description="HAMP" evidence="26">
    <location>
        <begin position="174"/>
        <end position="226"/>
    </location>
</feature>
<evidence type="ECO:0000256" key="12">
    <source>
        <dbReference type="ARBA" id="ARBA00022801"/>
    </source>
</evidence>
<dbReference type="InterPro" id="IPR003661">
    <property type="entry name" value="HisK_dim/P_dom"/>
</dbReference>
<dbReference type="PROSITE" id="PS50885">
    <property type="entry name" value="HAMP"/>
    <property type="match status" value="1"/>
</dbReference>
<evidence type="ECO:0000313" key="28">
    <source>
        <dbReference type="Proteomes" id="UP000675781"/>
    </source>
</evidence>
<dbReference type="SMART" id="SM00304">
    <property type="entry name" value="HAMP"/>
    <property type="match status" value="1"/>
</dbReference>
<keyword evidence="14" id="KW-0460">Magnesium</keyword>
<dbReference type="SMART" id="SM00388">
    <property type="entry name" value="HisKA"/>
    <property type="match status" value="1"/>
</dbReference>
<evidence type="ECO:0000256" key="7">
    <source>
        <dbReference type="ARBA" id="ARBA00022553"/>
    </source>
</evidence>
<feature type="transmembrane region" description="Helical" evidence="24">
    <location>
        <begin position="12"/>
        <end position="34"/>
    </location>
</feature>
<evidence type="ECO:0000256" key="19">
    <source>
        <dbReference type="ARBA" id="ARBA00023026"/>
    </source>
</evidence>
<reference evidence="27" key="1">
    <citation type="submission" date="2021-04" db="EMBL/GenBank/DDBJ databases">
        <title>Genome based classification of Actinospica acidithermotolerans sp. nov., an actinobacterium isolated from an Indonesian hot spring.</title>
        <authorList>
            <person name="Kusuma A.B."/>
            <person name="Putra K.E."/>
            <person name="Nafisah S."/>
            <person name="Loh J."/>
            <person name="Nouioui I."/>
            <person name="Goodfellow M."/>
        </authorList>
    </citation>
    <scope>NUCLEOTIDE SEQUENCE</scope>
    <source>
        <strain evidence="27">CSCA 57</strain>
    </source>
</reference>
<evidence type="ECO:0000256" key="10">
    <source>
        <dbReference type="ARBA" id="ARBA00022741"/>
    </source>
</evidence>
<evidence type="ECO:0000256" key="5">
    <source>
        <dbReference type="ARBA" id="ARBA00012438"/>
    </source>
</evidence>
<evidence type="ECO:0000256" key="24">
    <source>
        <dbReference type="SAM" id="Phobius"/>
    </source>
</evidence>
<dbReference type="InterPro" id="IPR003594">
    <property type="entry name" value="HATPase_dom"/>
</dbReference>
<evidence type="ECO:0000256" key="8">
    <source>
        <dbReference type="ARBA" id="ARBA00022679"/>
    </source>
</evidence>
<feature type="domain" description="Histidine kinase" evidence="25">
    <location>
        <begin position="234"/>
        <end position="452"/>
    </location>
</feature>
<dbReference type="GO" id="GO:0000155">
    <property type="term" value="F:phosphorelay sensor kinase activity"/>
    <property type="evidence" value="ECO:0007669"/>
    <property type="project" value="InterPro"/>
</dbReference>
<keyword evidence="17" id="KW-0902">Two-component regulatory system</keyword>
<dbReference type="InterPro" id="IPR005467">
    <property type="entry name" value="His_kinase_dom"/>
</dbReference>
<evidence type="ECO:0000256" key="9">
    <source>
        <dbReference type="ARBA" id="ARBA00022692"/>
    </source>
</evidence>
<dbReference type="GO" id="GO:0005886">
    <property type="term" value="C:plasma membrane"/>
    <property type="evidence" value="ECO:0007669"/>
    <property type="project" value="UniProtKB-SubCell"/>
</dbReference>
<protein>
    <recommendedName>
        <fullName evidence="21">Signal transduction histidine-protein kinase/phosphatase MprB</fullName>
        <ecNumber evidence="5">2.7.13.3</ecNumber>
    </recommendedName>
    <alternativeName>
        <fullName evidence="22">Mycobacterial persistence regulator B</fullName>
    </alternativeName>
</protein>
<keyword evidence="19" id="KW-0843">Virulence</keyword>
<accession>A0A941INU1</accession>
<dbReference type="CDD" id="cd00082">
    <property type="entry name" value="HisKA"/>
    <property type="match status" value="1"/>
</dbReference>
<dbReference type="Gene3D" id="3.30.565.10">
    <property type="entry name" value="Histidine kinase-like ATPase, C-terminal domain"/>
    <property type="match status" value="1"/>
</dbReference>
<dbReference type="InterPro" id="IPR004358">
    <property type="entry name" value="Sig_transdc_His_kin-like_C"/>
</dbReference>
<keyword evidence="24" id="KW-0472">Membrane</keyword>
<dbReference type="Pfam" id="PF00512">
    <property type="entry name" value="HisKA"/>
    <property type="match status" value="1"/>
</dbReference>
<feature type="transmembrane region" description="Helical" evidence="24">
    <location>
        <begin position="148"/>
        <end position="169"/>
    </location>
</feature>
<dbReference type="Gene3D" id="1.10.287.130">
    <property type="match status" value="1"/>
</dbReference>
<keyword evidence="9 24" id="KW-0812">Transmembrane</keyword>
<name>A0A941INU1_9ACTN</name>
<dbReference type="GO" id="GO:0005524">
    <property type="term" value="F:ATP binding"/>
    <property type="evidence" value="ECO:0007669"/>
    <property type="project" value="UniProtKB-KW"/>
</dbReference>
<keyword evidence="20" id="KW-0464">Manganese</keyword>
<dbReference type="InterPro" id="IPR036890">
    <property type="entry name" value="HATPase_C_sf"/>
</dbReference>
<keyword evidence="28" id="KW-1185">Reference proteome</keyword>
<keyword evidence="18" id="KW-0346">Stress response</keyword>
<sequence>MTASRAPGMRWSLARVAFAVTSMIALAFLIPLGVAMEHIATQNATNQAQAQITALEPLLAVTTDQTRLDEALSTLSGGQAVGIVLPDGAVLGTNHASTAQLSTAVGAGRAGSLPVAGGHELVQPEALGSGTALIEVYLPDSASDHDLVGAWVTLSVVAALLVLGSTLVADRLATRVVGASRHLAEASRRLGEGETGVRVVAGGPRELAEAGEAFNAMADRVVQLIAAEREMVADLSHRLRTPLTALRLNAAGLGEGQAARQTQESVARLEQEVDRIIQAARAGRDGGAGGPLAATVCEVTAVARERIAFWSALAEDEDRPWRFFGPASAPPYSGAGPRPEQRSDVVAISAQELGAALDTLLGNIFRHTPEGTGFQVTVHTGRGTVAVLIDDAGPGMAAADLPARGAGTGADGSTGLGLDIVRKLAERVGGSLSTGRSSLGGLQVHLSLPTLTARQPAPRAAFKARVPRARRADRGAG</sequence>
<gene>
    <name evidence="27" type="ORF">KDL01_04010</name>
</gene>
<proteinExistence type="predicted"/>
<dbReference type="CDD" id="cd06225">
    <property type="entry name" value="HAMP"/>
    <property type="match status" value="1"/>
</dbReference>
<keyword evidence="16 24" id="KW-1133">Transmembrane helix</keyword>
<dbReference type="RefSeq" id="WP_212526934.1">
    <property type="nucleotide sequence ID" value="NZ_JAGSOG010000010.1"/>
</dbReference>
<evidence type="ECO:0000256" key="11">
    <source>
        <dbReference type="ARBA" id="ARBA00022777"/>
    </source>
</evidence>
<evidence type="ECO:0000259" key="26">
    <source>
        <dbReference type="PROSITE" id="PS50885"/>
    </source>
</evidence>